<feature type="transmembrane region" description="Helical" evidence="1">
    <location>
        <begin position="204"/>
        <end position="224"/>
    </location>
</feature>
<feature type="transmembrane region" description="Helical" evidence="1">
    <location>
        <begin position="49"/>
        <end position="68"/>
    </location>
</feature>
<accession>A0A1M7RN00</accession>
<name>A0A1M7RN00_9ACTN</name>
<feature type="transmembrane region" description="Helical" evidence="1">
    <location>
        <begin position="379"/>
        <end position="396"/>
    </location>
</feature>
<feature type="transmembrane region" description="Helical" evidence="1">
    <location>
        <begin position="175"/>
        <end position="197"/>
    </location>
</feature>
<feature type="transmembrane region" description="Helical" evidence="1">
    <location>
        <begin position="75"/>
        <end position="98"/>
    </location>
</feature>
<dbReference type="Proteomes" id="UP000184440">
    <property type="component" value="Unassembled WGS sequence"/>
</dbReference>
<feature type="transmembrane region" description="Helical" evidence="1">
    <location>
        <begin position="279"/>
        <end position="301"/>
    </location>
</feature>
<sequence length="715" mass="76306">MGTPLLSPVSRGTADTGPRAFDSRLAALALLLAIVGAVALLIPHGPVRLVLLLAFMTAAPGAAIVSYLRIADRILAVGLAITFSLGLTALVAALMVWAEQWHPSAATAATLVVTAGLALGRLRPVGGPSAADTTAPPPIGSGALAPTLLTVGAALWLVTVLRADPDQIGPYGLTWGLGVPFVAAVAMTCLGCGVELFGRERLPVLIAGVGVLACQMWGSAPLMLPVPEYSWTYKHVGVVEFIQQHGAVLDADDIYQQWPAFFAAVAQLSTVAGVPSIRFAAWSSLYFGLLDVVLIAAVVSTLSRSTRVLFGTVLGFTACLWVDQNYFSPQAFAYALSLGFFALLMHGCRGLPASRAAGRLNRLRLLLVRDAPTVRDRPRWPLLLAVVLLFAAITVAHQLTPYLLLFGVGVLTVLGLIRPYWLIGVLAVVAGGYFLPRMGGVSSQYHLFDGFNLFSNASGNSSGWGSTPQKFSAVVARALAFLVWLTALVVGWRRRRSLGLVVIPLVLGFTPFLLLLLQNYGGEAIYRVFLFSLPWCALLAASWWVLLRAGVWRGLTSGVILTVLALAGLQGLQGQFMLHAVPPADVRAAQYLEEQAPAGSTMTLVAAAFPARLTAGYGSINPGRSVDPSIVDEPSFRRLTLDADQLPAIETWAASYGGTETFLVVTDQMRKNTEYFGYLPDGSVDALRKALDASPRWSTYYRRADITIYRLEPAP</sequence>
<feature type="transmembrane region" description="Helical" evidence="1">
    <location>
        <begin position="498"/>
        <end position="517"/>
    </location>
</feature>
<keyword evidence="1" id="KW-0472">Membrane</keyword>
<feature type="transmembrane region" description="Helical" evidence="1">
    <location>
        <begin position="474"/>
        <end position="492"/>
    </location>
</feature>
<organism evidence="2 3">
    <name type="scientific">Cryptosporangium aurantiacum</name>
    <dbReference type="NCBI Taxonomy" id="134849"/>
    <lineage>
        <taxon>Bacteria</taxon>
        <taxon>Bacillati</taxon>
        <taxon>Actinomycetota</taxon>
        <taxon>Actinomycetes</taxon>
        <taxon>Cryptosporangiales</taxon>
        <taxon>Cryptosporangiaceae</taxon>
        <taxon>Cryptosporangium</taxon>
    </lineage>
</organism>
<gene>
    <name evidence="2" type="ORF">SAMN05443668_12530</name>
</gene>
<keyword evidence="1" id="KW-1133">Transmembrane helix</keyword>
<evidence type="ECO:0000256" key="1">
    <source>
        <dbReference type="SAM" id="Phobius"/>
    </source>
</evidence>
<dbReference type="STRING" id="134849.SAMN05443668_12530"/>
<evidence type="ECO:0000313" key="3">
    <source>
        <dbReference type="Proteomes" id="UP000184440"/>
    </source>
</evidence>
<feature type="transmembrane region" description="Helical" evidence="1">
    <location>
        <begin position="551"/>
        <end position="569"/>
    </location>
</feature>
<keyword evidence="1" id="KW-0812">Transmembrane</keyword>
<feature type="transmembrane region" description="Helical" evidence="1">
    <location>
        <begin position="143"/>
        <end position="163"/>
    </location>
</feature>
<dbReference type="RefSeq" id="WP_073265566.1">
    <property type="nucleotide sequence ID" value="NZ_FRCS01000025.1"/>
</dbReference>
<proteinExistence type="predicted"/>
<dbReference type="EMBL" id="FRCS01000025">
    <property type="protein sequence ID" value="SHN47570.1"/>
    <property type="molecule type" value="Genomic_DNA"/>
</dbReference>
<feature type="transmembrane region" description="Helical" evidence="1">
    <location>
        <begin position="402"/>
        <end position="435"/>
    </location>
</feature>
<feature type="transmembrane region" description="Helical" evidence="1">
    <location>
        <begin position="308"/>
        <end position="327"/>
    </location>
</feature>
<feature type="transmembrane region" description="Helical" evidence="1">
    <location>
        <begin position="25"/>
        <end position="43"/>
    </location>
</feature>
<dbReference type="AlphaFoldDB" id="A0A1M7RN00"/>
<feature type="transmembrane region" description="Helical" evidence="1">
    <location>
        <begin position="333"/>
        <end position="358"/>
    </location>
</feature>
<feature type="transmembrane region" description="Helical" evidence="1">
    <location>
        <begin position="104"/>
        <end position="122"/>
    </location>
</feature>
<keyword evidence="3" id="KW-1185">Reference proteome</keyword>
<protein>
    <submittedName>
        <fullName evidence="2">Uncharacterized protein</fullName>
    </submittedName>
</protein>
<feature type="transmembrane region" description="Helical" evidence="1">
    <location>
        <begin position="524"/>
        <end position="545"/>
    </location>
</feature>
<reference evidence="2 3" key="1">
    <citation type="submission" date="2016-11" db="EMBL/GenBank/DDBJ databases">
        <authorList>
            <person name="Jaros S."/>
            <person name="Januszkiewicz K."/>
            <person name="Wedrychowicz H."/>
        </authorList>
    </citation>
    <scope>NUCLEOTIDE SEQUENCE [LARGE SCALE GENOMIC DNA]</scope>
    <source>
        <strain evidence="2 3">DSM 46144</strain>
    </source>
</reference>
<evidence type="ECO:0000313" key="2">
    <source>
        <dbReference type="EMBL" id="SHN47570.1"/>
    </source>
</evidence>